<evidence type="ECO:0000256" key="19">
    <source>
        <dbReference type="SAM" id="Phobius"/>
    </source>
</evidence>
<dbReference type="SMART" id="SM00181">
    <property type="entry name" value="EGF"/>
    <property type="match status" value="2"/>
</dbReference>
<feature type="disulfide bond" evidence="18">
    <location>
        <begin position="511"/>
        <end position="538"/>
    </location>
</feature>
<dbReference type="CDD" id="cd00033">
    <property type="entry name" value="CCP"/>
    <property type="match status" value="12"/>
</dbReference>
<feature type="domain" description="Sushi" evidence="22">
    <location>
        <begin position="851"/>
        <end position="909"/>
    </location>
</feature>
<feature type="domain" description="Sushi" evidence="22">
    <location>
        <begin position="541"/>
        <end position="604"/>
    </location>
</feature>
<evidence type="ECO:0000256" key="1">
    <source>
        <dbReference type="ARBA" id="ARBA00004251"/>
    </source>
</evidence>
<dbReference type="InterPro" id="IPR001304">
    <property type="entry name" value="C-type_lectin-like"/>
</dbReference>
<dbReference type="InterPro" id="IPR035976">
    <property type="entry name" value="Sushi/SCR/CCP_sf"/>
</dbReference>
<feature type="domain" description="Sushi" evidence="22">
    <location>
        <begin position="728"/>
        <end position="786"/>
    </location>
</feature>
<keyword evidence="15 17" id="KW-1015">Disulfide bond</keyword>
<dbReference type="AlphaFoldDB" id="A0A8C7PZ62"/>
<protein>
    <submittedName>
        <fullName evidence="23">Selectin E</fullName>
    </submittedName>
</protein>
<keyword evidence="3" id="KW-1003">Cell membrane</keyword>
<evidence type="ECO:0000256" key="8">
    <source>
        <dbReference type="ARBA" id="ARBA00022729"/>
    </source>
</evidence>
<dbReference type="SMART" id="SM00032">
    <property type="entry name" value="CCP"/>
    <property type="match status" value="12"/>
</dbReference>
<dbReference type="GO" id="GO:0030246">
    <property type="term" value="F:carbohydrate binding"/>
    <property type="evidence" value="ECO:0007669"/>
    <property type="project" value="UniProtKB-KW"/>
</dbReference>
<evidence type="ECO:0000256" key="6">
    <source>
        <dbReference type="ARBA" id="ARBA00022692"/>
    </source>
</evidence>
<feature type="disulfide bond" evidence="18">
    <location>
        <begin position="634"/>
        <end position="661"/>
    </location>
</feature>
<dbReference type="Gene3D" id="3.10.100.10">
    <property type="entry name" value="Mannose-Binding Protein A, subunit A"/>
    <property type="match status" value="1"/>
</dbReference>
<evidence type="ECO:0000256" key="5">
    <source>
        <dbReference type="ARBA" id="ARBA00022659"/>
    </source>
</evidence>
<evidence type="ECO:0000256" key="13">
    <source>
        <dbReference type="ARBA" id="ARBA00022989"/>
    </source>
</evidence>
<keyword evidence="10" id="KW-0677">Repeat</keyword>
<dbReference type="PROSITE" id="PS50026">
    <property type="entry name" value="EGF_3"/>
    <property type="match status" value="1"/>
</dbReference>
<dbReference type="CDD" id="cd03592">
    <property type="entry name" value="CLECT_selectins_like"/>
    <property type="match status" value="1"/>
</dbReference>
<evidence type="ECO:0000256" key="7">
    <source>
        <dbReference type="ARBA" id="ARBA00022723"/>
    </source>
</evidence>
<dbReference type="GO" id="GO:0060074">
    <property type="term" value="P:synapse maturation"/>
    <property type="evidence" value="ECO:0007669"/>
    <property type="project" value="TreeGrafter"/>
</dbReference>
<dbReference type="InterPro" id="IPR016186">
    <property type="entry name" value="C-type_lectin-like/link_sf"/>
</dbReference>
<dbReference type="CDD" id="cd00054">
    <property type="entry name" value="EGF_CA"/>
    <property type="match status" value="1"/>
</dbReference>
<dbReference type="GO" id="GO:0043025">
    <property type="term" value="C:neuronal cell body"/>
    <property type="evidence" value="ECO:0007669"/>
    <property type="project" value="TreeGrafter"/>
</dbReference>
<dbReference type="Proteomes" id="UP000694395">
    <property type="component" value="Chromosome 5"/>
</dbReference>
<evidence type="ECO:0000256" key="14">
    <source>
        <dbReference type="ARBA" id="ARBA00023136"/>
    </source>
</evidence>
<feature type="disulfide bond" evidence="18">
    <location>
        <begin position="265"/>
        <end position="292"/>
    </location>
</feature>
<feature type="domain" description="Sushi" evidence="22">
    <location>
        <begin position="359"/>
        <end position="417"/>
    </location>
</feature>
<evidence type="ECO:0000256" key="2">
    <source>
        <dbReference type="ARBA" id="ARBA00007360"/>
    </source>
</evidence>
<evidence type="ECO:0000259" key="21">
    <source>
        <dbReference type="PROSITE" id="PS50041"/>
    </source>
</evidence>
<feature type="domain" description="Sushi" evidence="22">
    <location>
        <begin position="787"/>
        <end position="850"/>
    </location>
</feature>
<evidence type="ECO:0000256" key="3">
    <source>
        <dbReference type="ARBA" id="ARBA00022475"/>
    </source>
</evidence>
<keyword evidence="5 18" id="KW-0768">Sushi</keyword>
<reference evidence="23" key="2">
    <citation type="submission" date="2025-08" db="UniProtKB">
        <authorList>
            <consortium name="Ensembl"/>
        </authorList>
    </citation>
    <scope>IDENTIFICATION</scope>
</reference>
<feature type="domain" description="EGF-like" evidence="20">
    <location>
        <begin position="193"/>
        <end position="228"/>
    </location>
</feature>
<feature type="domain" description="Sushi" evidence="22">
    <location>
        <begin position="231"/>
        <end position="294"/>
    </location>
</feature>
<dbReference type="GO" id="GO:0005783">
    <property type="term" value="C:endoplasmic reticulum"/>
    <property type="evidence" value="ECO:0007669"/>
    <property type="project" value="TreeGrafter"/>
</dbReference>
<dbReference type="GO" id="GO:0046872">
    <property type="term" value="F:metal ion binding"/>
    <property type="evidence" value="ECO:0007669"/>
    <property type="project" value="UniProtKB-KW"/>
</dbReference>
<reference evidence="23" key="1">
    <citation type="submission" date="2020-07" db="EMBL/GenBank/DDBJ databases">
        <title>A long reads based de novo assembly of the rainbow trout Arlee double haploid line genome.</title>
        <authorList>
            <person name="Gao G."/>
            <person name="Palti Y."/>
        </authorList>
    </citation>
    <scope>NUCLEOTIDE SEQUENCE [LARGE SCALE GENOMIC DNA]</scope>
</reference>
<keyword evidence="6 19" id="KW-0812">Transmembrane</keyword>
<dbReference type="PANTHER" id="PTHR45656">
    <property type="entry name" value="PROTEIN CBR-CLEC-78"/>
    <property type="match status" value="1"/>
</dbReference>
<keyword evidence="11" id="KW-0106">Calcium</keyword>
<keyword evidence="12" id="KW-0130">Cell adhesion</keyword>
<name>A0A8C7PZ62_ONCMY</name>
<evidence type="ECO:0000256" key="17">
    <source>
        <dbReference type="PROSITE-ProRule" id="PRU00076"/>
    </source>
</evidence>
<evidence type="ECO:0000313" key="24">
    <source>
        <dbReference type="Proteomes" id="UP000694395"/>
    </source>
</evidence>
<dbReference type="PROSITE" id="PS50923">
    <property type="entry name" value="SUSHI"/>
    <property type="match status" value="12"/>
</dbReference>
<feature type="domain" description="Sushi" evidence="22">
    <location>
        <begin position="605"/>
        <end position="663"/>
    </location>
</feature>
<dbReference type="InterPro" id="IPR033991">
    <property type="entry name" value="Selectin_CTLD"/>
</dbReference>
<dbReference type="PRINTS" id="PR00343">
    <property type="entry name" value="SELECTIN"/>
</dbReference>
<dbReference type="PROSITE" id="PS01186">
    <property type="entry name" value="EGF_2"/>
    <property type="match status" value="1"/>
</dbReference>
<reference evidence="23" key="3">
    <citation type="submission" date="2025-09" db="UniProtKB">
        <authorList>
            <consortium name="Ensembl"/>
        </authorList>
    </citation>
    <scope>IDENTIFICATION</scope>
</reference>
<evidence type="ECO:0000313" key="23">
    <source>
        <dbReference type="Ensembl" id="ENSOMYP00000030553.2"/>
    </source>
</evidence>
<feature type="disulfide bond" evidence="18">
    <location>
        <begin position="940"/>
        <end position="967"/>
    </location>
</feature>
<organism evidence="23 24">
    <name type="scientific">Oncorhynchus mykiss</name>
    <name type="common">Rainbow trout</name>
    <name type="synonym">Salmo gairdneri</name>
    <dbReference type="NCBI Taxonomy" id="8022"/>
    <lineage>
        <taxon>Eukaryota</taxon>
        <taxon>Metazoa</taxon>
        <taxon>Chordata</taxon>
        <taxon>Craniata</taxon>
        <taxon>Vertebrata</taxon>
        <taxon>Euteleostomi</taxon>
        <taxon>Actinopterygii</taxon>
        <taxon>Neopterygii</taxon>
        <taxon>Teleostei</taxon>
        <taxon>Protacanthopterygii</taxon>
        <taxon>Salmoniformes</taxon>
        <taxon>Salmonidae</taxon>
        <taxon>Salmoninae</taxon>
        <taxon>Oncorhynchus</taxon>
    </lineage>
</organism>
<dbReference type="FunFam" id="2.10.70.10:FF:000001">
    <property type="entry name" value="Selectin P"/>
    <property type="match status" value="6"/>
</dbReference>
<dbReference type="InterPro" id="IPR000436">
    <property type="entry name" value="Sushi_SCR_CCP_dom"/>
</dbReference>
<feature type="disulfide bond" evidence="17">
    <location>
        <begin position="218"/>
        <end position="227"/>
    </location>
</feature>
<dbReference type="SUPFAM" id="SSF56436">
    <property type="entry name" value="C-type lectin-like"/>
    <property type="match status" value="1"/>
</dbReference>
<comment type="subcellular location">
    <subcellularLocation>
        <location evidence="1">Cell membrane</location>
        <topology evidence="1">Single-pass type I membrane protein</topology>
    </subcellularLocation>
</comment>
<dbReference type="GO" id="GO:0005886">
    <property type="term" value="C:plasma membrane"/>
    <property type="evidence" value="ECO:0007669"/>
    <property type="project" value="UniProtKB-SubCell"/>
</dbReference>
<dbReference type="SUPFAM" id="SSF57535">
    <property type="entry name" value="Complement control module/SCR domain"/>
    <property type="match status" value="12"/>
</dbReference>
<dbReference type="InterPro" id="IPR051277">
    <property type="entry name" value="SEZ6_CSMD_C4BPB_Regulators"/>
</dbReference>
<accession>A0A8C7PZ62</accession>
<dbReference type="InterPro" id="IPR018378">
    <property type="entry name" value="C-type_lectin_CS"/>
</dbReference>
<keyword evidence="8" id="KW-0732">Signal</keyword>
<dbReference type="Ensembl" id="ENSOMYT00000033304.2">
    <property type="protein sequence ID" value="ENSOMYP00000030553.2"/>
    <property type="gene ID" value="ENSOMYG00000014326.2"/>
</dbReference>
<feature type="transmembrane region" description="Helical" evidence="19">
    <location>
        <begin position="979"/>
        <end position="1000"/>
    </location>
</feature>
<evidence type="ECO:0000259" key="22">
    <source>
        <dbReference type="PROSITE" id="PS50923"/>
    </source>
</evidence>
<dbReference type="FunFam" id="3.10.100.10:FF:000007">
    <property type="entry name" value="L-selectin"/>
    <property type="match status" value="1"/>
</dbReference>
<dbReference type="GeneTree" id="ENSGT00940000164633"/>
<feature type="domain" description="Sushi" evidence="22">
    <location>
        <begin position="418"/>
        <end position="481"/>
    </location>
</feature>
<sequence>MVSTVERIVLCLKIKMHQLVYIHFRQPMHSQSVKYGLMLSPQDFCSASQQARSPSSWITLFLLYTVVTMCTRVEGWSYHHSNKTMNWDTARKWCTEHYTDMVAIQNRGEISHLNSILPRQANYYWIGIRKVDDVWTWVGTNKILTKEAENWADGEPNNGGNNEDCVEMYIKREKDTGKWNDESCMKKKTALCFTASCQSDSCYHGECVETINSHRCKCSEGFYGEQCEHVVECKMEEVTVPANASVSCSHPNGNFSFDSTCQYSCEEGYRLSSSGPMRCTASESWSEQPPTCELVLCSELYEPGKGSMACSHPLGSFSYLSTCTFTCEEGYERLASSSTTLQCGASGQWNDSQPQCIAVSCPTLQQPQDGAISCGEDFTYGSSCNFSCSEGYILKGAITLTCTSAAEWSEEIPHCEVVLCSELYEPGKGSMACSHPLGSFSYLSTCTFTCEEGYERLASSSTTLQCGASGQWNDSQPQCIAVSCPTLQQPQDGAISCGEDFTYGSSCNFSCSEGYILKGAITLTCTSAAEWSEEIPHCEVVLCSELYEPGKGSMACSHPLGSFSYLSTCTFTCEEGYERLASSSTTLQCGASGQWNDSQPQCIAVSCPTLQQPQDGAISCGEDFTYGSSCNFSCSEGYILKGAITLTCTSAAEWSEEIPHCEVVLCSELYEPGKGSMACSHPLGSFSYLSTCTFTCEEGYERLASSSTTLQCGASGQWNDSQPQCIAVSCPTLQQPQDGAISCGEDFTYGSSCNFSCSEGYLLKGAITLTCTSAAEWSEEIPHCEVVLCSELYEPGKGSMACSHPLGSFSYLSTCTFTCEEGYERLASSSATLQCGASGQWNDSQPQCVAVSCPTLQQPQDGAISCGEDFTFGSSCNFNCSEGYILKGAITVTCTSAAEWSEEIPHCEAVQCPSPVVPLGGQVSCEAPSHPWGSVCNFSCDEGYDHQGAPNMQCSRSGEWSAETPTCTATPEPPLNPTILGLAAGGAVSLSGLSLAAWLLKRIRQKANKFDLNSTSDIEEPLQTYRNSIDSLI</sequence>
<keyword evidence="7" id="KW-0479">Metal-binding</keyword>
<feature type="domain" description="Sushi" evidence="22">
    <location>
        <begin position="482"/>
        <end position="540"/>
    </location>
</feature>
<feature type="domain" description="C-type lectin" evidence="21">
    <location>
        <begin position="73"/>
        <end position="193"/>
    </location>
</feature>
<evidence type="ECO:0000256" key="11">
    <source>
        <dbReference type="ARBA" id="ARBA00022837"/>
    </source>
</evidence>
<evidence type="ECO:0000259" key="20">
    <source>
        <dbReference type="PROSITE" id="PS50026"/>
    </source>
</evidence>
<keyword evidence="16" id="KW-0325">Glycoprotein</keyword>
<dbReference type="InterPro" id="IPR002396">
    <property type="entry name" value="Selectin_superfamily"/>
</dbReference>
<feature type="disulfide bond" evidence="17">
    <location>
        <begin position="197"/>
        <end position="207"/>
    </location>
</feature>
<evidence type="ECO:0000256" key="18">
    <source>
        <dbReference type="PROSITE-ProRule" id="PRU00302"/>
    </source>
</evidence>
<evidence type="ECO:0000256" key="9">
    <source>
        <dbReference type="ARBA" id="ARBA00022734"/>
    </source>
</evidence>
<proteinExistence type="inferred from homology"/>
<gene>
    <name evidence="23" type="primary">LOC110524880</name>
</gene>
<evidence type="ECO:0000256" key="4">
    <source>
        <dbReference type="ARBA" id="ARBA00022536"/>
    </source>
</evidence>
<keyword evidence="24" id="KW-1185">Reference proteome</keyword>
<dbReference type="SMART" id="SM00034">
    <property type="entry name" value="CLECT"/>
    <property type="match status" value="1"/>
</dbReference>
<evidence type="ECO:0000256" key="16">
    <source>
        <dbReference type="ARBA" id="ARBA00023180"/>
    </source>
</evidence>
<dbReference type="GO" id="GO:0007155">
    <property type="term" value="P:cell adhesion"/>
    <property type="evidence" value="ECO:0007669"/>
    <property type="project" value="UniProtKB-KW"/>
</dbReference>
<comment type="caution">
    <text evidence="17">Lacks conserved residue(s) required for the propagation of feature annotation.</text>
</comment>
<dbReference type="Pfam" id="PF00084">
    <property type="entry name" value="Sushi"/>
    <property type="match status" value="12"/>
</dbReference>
<feature type="disulfide bond" evidence="18">
    <location>
        <begin position="757"/>
        <end position="784"/>
    </location>
</feature>
<feature type="domain" description="Sushi" evidence="22">
    <location>
        <begin position="910"/>
        <end position="969"/>
    </location>
</feature>
<dbReference type="PANTHER" id="PTHR45656:SF2">
    <property type="entry name" value="SEIZURE 6-LIKE PROTEIN 2"/>
    <property type="match status" value="1"/>
</dbReference>
<dbReference type="GO" id="GO:0090036">
    <property type="term" value="P:regulation of protein kinase C signaling"/>
    <property type="evidence" value="ECO:0007669"/>
    <property type="project" value="TreeGrafter"/>
</dbReference>
<keyword evidence="4 17" id="KW-0245">EGF-like domain</keyword>
<dbReference type="InterPro" id="IPR000742">
    <property type="entry name" value="EGF"/>
</dbReference>
<feature type="domain" description="Sushi" evidence="22">
    <location>
        <begin position="295"/>
        <end position="358"/>
    </location>
</feature>
<feature type="domain" description="Sushi" evidence="22">
    <location>
        <begin position="664"/>
        <end position="727"/>
    </location>
</feature>
<keyword evidence="14 19" id="KW-0472">Membrane</keyword>
<keyword evidence="9" id="KW-0430">Lectin</keyword>
<feature type="disulfide bond" evidence="18">
    <location>
        <begin position="388"/>
        <end position="415"/>
    </location>
</feature>
<dbReference type="Pfam" id="PF00059">
    <property type="entry name" value="Lectin_C"/>
    <property type="match status" value="1"/>
</dbReference>
<dbReference type="PROSITE" id="PS50041">
    <property type="entry name" value="C_TYPE_LECTIN_2"/>
    <property type="match status" value="1"/>
</dbReference>
<comment type="similarity">
    <text evidence="2">Belongs to the selectin/LECAM family.</text>
</comment>
<dbReference type="PROSITE" id="PS00022">
    <property type="entry name" value="EGF_1"/>
    <property type="match status" value="1"/>
</dbReference>
<dbReference type="PROSITE" id="PS00615">
    <property type="entry name" value="C_TYPE_LECTIN_1"/>
    <property type="match status" value="1"/>
</dbReference>
<evidence type="ECO:0000256" key="12">
    <source>
        <dbReference type="ARBA" id="ARBA00022889"/>
    </source>
</evidence>
<feature type="disulfide bond" evidence="18">
    <location>
        <begin position="880"/>
        <end position="907"/>
    </location>
</feature>
<dbReference type="InterPro" id="IPR016187">
    <property type="entry name" value="CTDL_fold"/>
</dbReference>
<evidence type="ECO:0000256" key="15">
    <source>
        <dbReference type="ARBA" id="ARBA00023157"/>
    </source>
</evidence>
<dbReference type="Gene3D" id="2.10.70.10">
    <property type="entry name" value="Complement Module, domain 1"/>
    <property type="match status" value="12"/>
</dbReference>
<keyword evidence="13 19" id="KW-1133">Transmembrane helix</keyword>
<evidence type="ECO:0000256" key="10">
    <source>
        <dbReference type="ARBA" id="ARBA00022737"/>
    </source>
</evidence>